<dbReference type="PROSITE" id="PS00154">
    <property type="entry name" value="ATPASE_E1_E2"/>
    <property type="match status" value="1"/>
</dbReference>
<keyword evidence="7 18" id="KW-0479">Metal-binding</keyword>
<name>A0A840UTP1_9BACT</name>
<keyword evidence="13" id="KW-1278">Translocase</keyword>
<dbReference type="CDD" id="cd00371">
    <property type="entry name" value="HMA"/>
    <property type="match status" value="2"/>
</dbReference>
<dbReference type="InterPro" id="IPR059000">
    <property type="entry name" value="ATPase_P-type_domA"/>
</dbReference>
<dbReference type="PROSITE" id="PS01229">
    <property type="entry name" value="COF_2"/>
    <property type="match status" value="1"/>
</dbReference>
<dbReference type="CDD" id="cd02094">
    <property type="entry name" value="P-type_ATPase_Cu-like"/>
    <property type="match status" value="1"/>
</dbReference>
<evidence type="ECO:0000256" key="10">
    <source>
        <dbReference type="ARBA" id="ARBA00022796"/>
    </source>
</evidence>
<evidence type="ECO:0000256" key="11">
    <source>
        <dbReference type="ARBA" id="ARBA00022840"/>
    </source>
</evidence>
<dbReference type="InterPro" id="IPR006121">
    <property type="entry name" value="HMA_dom"/>
</dbReference>
<evidence type="ECO:0000256" key="15">
    <source>
        <dbReference type="ARBA" id="ARBA00023008"/>
    </source>
</evidence>
<dbReference type="SFLD" id="SFLDF00027">
    <property type="entry name" value="p-type_atpase"/>
    <property type="match status" value="1"/>
</dbReference>
<comment type="subcellular location">
    <subcellularLocation>
        <location evidence="1">Cell membrane</location>
        <topology evidence="1">Multi-pass membrane protein</topology>
    </subcellularLocation>
</comment>
<keyword evidence="4" id="KW-0813">Transport</keyword>
<dbReference type="GO" id="GO:0140581">
    <property type="term" value="F:P-type monovalent copper transporter activity"/>
    <property type="evidence" value="ECO:0007669"/>
    <property type="project" value="UniProtKB-EC"/>
</dbReference>
<evidence type="ECO:0000256" key="17">
    <source>
        <dbReference type="ARBA" id="ARBA00023136"/>
    </source>
</evidence>
<evidence type="ECO:0000256" key="7">
    <source>
        <dbReference type="ARBA" id="ARBA00022723"/>
    </source>
</evidence>
<dbReference type="Pfam" id="PF00122">
    <property type="entry name" value="E1-E2_ATPase"/>
    <property type="match status" value="1"/>
</dbReference>
<dbReference type="InterPro" id="IPR044492">
    <property type="entry name" value="P_typ_ATPase_HD_dom"/>
</dbReference>
<evidence type="ECO:0000256" key="8">
    <source>
        <dbReference type="ARBA" id="ARBA00022737"/>
    </source>
</evidence>
<dbReference type="SUPFAM" id="SSF56784">
    <property type="entry name" value="HAD-like"/>
    <property type="match status" value="1"/>
</dbReference>
<feature type="transmembrane region" description="Helical" evidence="18">
    <location>
        <begin position="429"/>
        <end position="451"/>
    </location>
</feature>
<dbReference type="RefSeq" id="WP_183347869.1">
    <property type="nucleotide sequence ID" value="NZ_JACHEO010000001.1"/>
</dbReference>
<keyword evidence="10" id="KW-0187">Copper transport</keyword>
<dbReference type="Gene3D" id="2.70.150.10">
    <property type="entry name" value="Calcium-transporting ATPase, cytoplasmic transduction domain A"/>
    <property type="match status" value="1"/>
</dbReference>
<accession>A0A840UTP1</accession>
<dbReference type="NCBIfam" id="TIGR01525">
    <property type="entry name" value="ATPase-IB_hvy"/>
    <property type="match status" value="1"/>
</dbReference>
<keyword evidence="8" id="KW-0677">Repeat</keyword>
<dbReference type="NCBIfam" id="TIGR01494">
    <property type="entry name" value="ATPase_P-type"/>
    <property type="match status" value="1"/>
</dbReference>
<dbReference type="InterPro" id="IPR036412">
    <property type="entry name" value="HAD-like_sf"/>
</dbReference>
<dbReference type="InterPro" id="IPR023298">
    <property type="entry name" value="ATPase_P-typ_TM_dom_sf"/>
</dbReference>
<proteinExistence type="inferred from homology"/>
<evidence type="ECO:0000313" key="21">
    <source>
        <dbReference type="Proteomes" id="UP000539642"/>
    </source>
</evidence>
<dbReference type="SFLD" id="SFLDS00003">
    <property type="entry name" value="Haloacid_Dehalogenase"/>
    <property type="match status" value="1"/>
</dbReference>
<dbReference type="GO" id="GO:0005507">
    <property type="term" value="F:copper ion binding"/>
    <property type="evidence" value="ECO:0007669"/>
    <property type="project" value="InterPro"/>
</dbReference>
<feature type="transmembrane region" description="Helical" evidence="18">
    <location>
        <begin position="206"/>
        <end position="224"/>
    </location>
</feature>
<keyword evidence="14 18" id="KW-1133">Transmembrane helix</keyword>
<dbReference type="InterPro" id="IPR006122">
    <property type="entry name" value="HMA_Cu_ion-bd"/>
</dbReference>
<dbReference type="PRINTS" id="PR00942">
    <property type="entry name" value="CUATPASEI"/>
</dbReference>
<dbReference type="InterPro" id="IPR023214">
    <property type="entry name" value="HAD_sf"/>
</dbReference>
<feature type="domain" description="HMA" evidence="19">
    <location>
        <begin position="80"/>
        <end position="146"/>
    </location>
</feature>
<evidence type="ECO:0000256" key="5">
    <source>
        <dbReference type="ARBA" id="ARBA00022475"/>
    </source>
</evidence>
<evidence type="ECO:0000259" key="19">
    <source>
        <dbReference type="PROSITE" id="PS50846"/>
    </source>
</evidence>
<dbReference type="NCBIfam" id="TIGR00003">
    <property type="entry name" value="copper ion binding protein"/>
    <property type="match status" value="2"/>
</dbReference>
<evidence type="ECO:0000256" key="1">
    <source>
        <dbReference type="ARBA" id="ARBA00004651"/>
    </source>
</evidence>
<dbReference type="AlphaFoldDB" id="A0A840UTP1"/>
<dbReference type="PANTHER" id="PTHR43520">
    <property type="entry name" value="ATP7, ISOFORM B"/>
    <property type="match status" value="1"/>
</dbReference>
<keyword evidence="17 18" id="KW-0472">Membrane</keyword>
<dbReference type="SUPFAM" id="SSF81653">
    <property type="entry name" value="Calcium ATPase, transduction domain A"/>
    <property type="match status" value="1"/>
</dbReference>
<keyword evidence="5 18" id="KW-1003">Cell membrane</keyword>
<dbReference type="InterPro" id="IPR018303">
    <property type="entry name" value="ATPase_P-typ_P_site"/>
</dbReference>
<keyword evidence="11 18" id="KW-0067">ATP-binding</keyword>
<dbReference type="GO" id="GO:0005524">
    <property type="term" value="F:ATP binding"/>
    <property type="evidence" value="ECO:0007669"/>
    <property type="project" value="UniProtKB-UniRule"/>
</dbReference>
<dbReference type="InterPro" id="IPR017969">
    <property type="entry name" value="Heavy-metal-associated_CS"/>
</dbReference>
<comment type="caution">
    <text evidence="20">The sequence shown here is derived from an EMBL/GenBank/DDBJ whole genome shotgun (WGS) entry which is preliminary data.</text>
</comment>
<dbReference type="Pfam" id="PF00702">
    <property type="entry name" value="Hydrolase"/>
    <property type="match status" value="1"/>
</dbReference>
<evidence type="ECO:0000256" key="13">
    <source>
        <dbReference type="ARBA" id="ARBA00022967"/>
    </source>
</evidence>
<dbReference type="SUPFAM" id="SSF55008">
    <property type="entry name" value="HMA, heavy metal-associated domain"/>
    <property type="match status" value="2"/>
</dbReference>
<dbReference type="GO" id="GO:0043682">
    <property type="term" value="F:P-type divalent copper transporter activity"/>
    <property type="evidence" value="ECO:0007669"/>
    <property type="project" value="TreeGrafter"/>
</dbReference>
<dbReference type="GO" id="GO:0060003">
    <property type="term" value="P:copper ion export"/>
    <property type="evidence" value="ECO:0007669"/>
    <property type="project" value="UniProtKB-ARBA"/>
</dbReference>
<keyword evidence="12" id="KW-0460">Magnesium</keyword>
<dbReference type="PANTHER" id="PTHR43520:SF8">
    <property type="entry name" value="P-TYPE CU(+) TRANSPORTER"/>
    <property type="match status" value="1"/>
</dbReference>
<dbReference type="PRINTS" id="PR00943">
    <property type="entry name" value="CUATPASE"/>
</dbReference>
<evidence type="ECO:0000256" key="12">
    <source>
        <dbReference type="ARBA" id="ARBA00022842"/>
    </source>
</evidence>
<evidence type="ECO:0000256" key="16">
    <source>
        <dbReference type="ARBA" id="ARBA00023065"/>
    </source>
</evidence>
<dbReference type="InterPro" id="IPR027256">
    <property type="entry name" value="P-typ_ATPase_IB"/>
</dbReference>
<evidence type="ECO:0000256" key="4">
    <source>
        <dbReference type="ARBA" id="ARBA00022448"/>
    </source>
</evidence>
<evidence type="ECO:0000256" key="14">
    <source>
        <dbReference type="ARBA" id="ARBA00022989"/>
    </source>
</evidence>
<organism evidence="20 21">
    <name type="scientific">Desulfoprunum benzoelyticum</name>
    <dbReference type="NCBI Taxonomy" id="1506996"/>
    <lineage>
        <taxon>Bacteria</taxon>
        <taxon>Pseudomonadati</taxon>
        <taxon>Thermodesulfobacteriota</taxon>
        <taxon>Desulfobulbia</taxon>
        <taxon>Desulfobulbales</taxon>
        <taxon>Desulfobulbaceae</taxon>
        <taxon>Desulfoprunum</taxon>
    </lineage>
</organism>
<dbReference type="Proteomes" id="UP000539642">
    <property type="component" value="Unassembled WGS sequence"/>
</dbReference>
<keyword evidence="16" id="KW-0406">Ion transport</keyword>
<evidence type="ECO:0000313" key="20">
    <source>
        <dbReference type="EMBL" id="MBB5346754.1"/>
    </source>
</evidence>
<dbReference type="Gene3D" id="3.30.70.100">
    <property type="match status" value="2"/>
</dbReference>
<sequence length="827" mass="87560">MADQKKIKNIVVRGMHCAACSARIEKVVGGMDGVAGVAVNLAAETMELEWDEAKVPFADVAARVKDLGFELIAPAADEEITQTLAISGMHCASCSARIEKVVGDLPGVVAAEVNLATETARIVYRRSESSPRKIRETIAALGFEASAVVIRASDFELRQQEKKEELAAMQRRLVLAFCFTIPLLYVAMGEMAGLPLPALLSPHQNPLAFALMQLLLVLPVMWLGRSFYLIGFPALARRSPNMDSLIAVGTGAAFVYSLWSLIEIALGIDPHARAMDLYFESTGVLLALVSLGKYLEARAKSHTSDAIIKLMALTPDTAIVLRDGAQTTMPTAEIEAGDLLLVRPGDRIPTDGVIEYGASAVDEAMLSGESMPVDKKAGDKVFGGTVNSQGELHVRAQQTGEDTVLARIVRMVQEAQGSKAPIANLADTISLYFVPAVIVLAIATGLVWFLIGDAPFTASLRYFIAVLVIACPCAMGLATPTSIMVGTGRGAQLGVLVKNGAALETAAKVDTVIFDKTGTLTVGRPAVTDIVLFGDELTEDEILRLVASMEQSSAHPLAEAIVRQAQERNLALVRPERFASLTGLGVEAKIDGRQLCFGNRELLESRGIALQPAEERALALAGAGKTVLYCAVDGRFAAIVAIADALKPEAGAVVASLRTMGRRVIMLTGDHPLTAESIAAQAGVDEVHARVLPENKAERVAALQQQGRIVAMVGDGINDAPALARADLGIAMGTGVDIAMESGDVVLMHGRLKGIITALRLSRTVMRNIRQNLFWAFAFNVIGIPVAAGVLVPFGGPALNPMLAGAAMALSSVTVVSNALRLRFFRG</sequence>
<keyword evidence="6 18" id="KW-0812">Transmembrane</keyword>
<protein>
    <recommendedName>
        <fullName evidence="3">P-type Cu(+) transporter</fullName>
        <ecNumber evidence="3">7.2.2.8</ecNumber>
    </recommendedName>
</protein>
<dbReference type="Gene3D" id="3.40.1110.10">
    <property type="entry name" value="Calcium-transporting ATPase, cytoplasmic domain N"/>
    <property type="match status" value="1"/>
</dbReference>
<dbReference type="GO" id="GO:0016887">
    <property type="term" value="F:ATP hydrolysis activity"/>
    <property type="evidence" value="ECO:0007669"/>
    <property type="project" value="InterPro"/>
</dbReference>
<dbReference type="NCBIfam" id="TIGR01511">
    <property type="entry name" value="ATPase-IB1_Cu"/>
    <property type="match status" value="1"/>
</dbReference>
<feature type="transmembrane region" description="Helical" evidence="18">
    <location>
        <begin position="245"/>
        <end position="265"/>
    </location>
</feature>
<dbReference type="SUPFAM" id="SSF81665">
    <property type="entry name" value="Calcium ATPase, transmembrane domain M"/>
    <property type="match status" value="1"/>
</dbReference>
<comment type="similarity">
    <text evidence="2 18">Belongs to the cation transport ATPase (P-type) (TC 3.A.3) family. Type IB subfamily.</text>
</comment>
<dbReference type="EMBL" id="JACHEO010000001">
    <property type="protein sequence ID" value="MBB5346754.1"/>
    <property type="molecule type" value="Genomic_DNA"/>
</dbReference>
<dbReference type="FunFam" id="3.30.70.100:FF:000005">
    <property type="entry name" value="Copper-exporting P-type ATPase A"/>
    <property type="match status" value="1"/>
</dbReference>
<evidence type="ECO:0000256" key="3">
    <source>
        <dbReference type="ARBA" id="ARBA00012517"/>
    </source>
</evidence>
<feature type="transmembrane region" description="Helical" evidence="18">
    <location>
        <begin position="773"/>
        <end position="796"/>
    </location>
</feature>
<keyword evidence="9 18" id="KW-0547">Nucleotide-binding</keyword>
<dbReference type="PRINTS" id="PR00119">
    <property type="entry name" value="CATATPASE"/>
</dbReference>
<dbReference type="Pfam" id="PF00403">
    <property type="entry name" value="HMA"/>
    <property type="match status" value="2"/>
</dbReference>
<evidence type="ECO:0000256" key="6">
    <source>
        <dbReference type="ARBA" id="ARBA00022692"/>
    </source>
</evidence>
<reference evidence="20 21" key="1">
    <citation type="submission" date="2020-08" db="EMBL/GenBank/DDBJ databases">
        <title>Genomic Encyclopedia of Type Strains, Phase IV (KMG-IV): sequencing the most valuable type-strain genomes for metagenomic binning, comparative biology and taxonomic classification.</title>
        <authorList>
            <person name="Goeker M."/>
        </authorList>
    </citation>
    <scope>NUCLEOTIDE SEQUENCE [LARGE SCALE GENOMIC DNA]</scope>
    <source>
        <strain evidence="20 21">DSM 28570</strain>
    </source>
</reference>
<dbReference type="PROSITE" id="PS01047">
    <property type="entry name" value="HMA_1"/>
    <property type="match status" value="2"/>
</dbReference>
<feature type="transmembrane region" description="Helical" evidence="18">
    <location>
        <begin position="463"/>
        <end position="485"/>
    </location>
</feature>
<dbReference type="InterPro" id="IPR023299">
    <property type="entry name" value="ATPase_P-typ_cyto_dom_N"/>
</dbReference>
<evidence type="ECO:0000256" key="18">
    <source>
        <dbReference type="RuleBase" id="RU362081"/>
    </source>
</evidence>
<dbReference type="Gene3D" id="3.40.50.1000">
    <property type="entry name" value="HAD superfamily/HAD-like"/>
    <property type="match status" value="1"/>
</dbReference>
<gene>
    <name evidence="20" type="ORF">HNQ81_000461</name>
</gene>
<evidence type="ECO:0000256" key="2">
    <source>
        <dbReference type="ARBA" id="ARBA00006024"/>
    </source>
</evidence>
<dbReference type="PROSITE" id="PS50846">
    <property type="entry name" value="HMA_2"/>
    <property type="match status" value="2"/>
</dbReference>
<feature type="transmembrane region" description="Helical" evidence="18">
    <location>
        <begin position="173"/>
        <end position="194"/>
    </location>
</feature>
<keyword evidence="21" id="KW-1185">Reference proteome</keyword>
<dbReference type="SFLD" id="SFLDG00002">
    <property type="entry name" value="C1.7:_P-type_atpase_like"/>
    <property type="match status" value="1"/>
</dbReference>
<dbReference type="GO" id="GO:0055070">
    <property type="term" value="P:copper ion homeostasis"/>
    <property type="evidence" value="ECO:0007669"/>
    <property type="project" value="TreeGrafter"/>
</dbReference>
<dbReference type="InterPro" id="IPR008250">
    <property type="entry name" value="ATPase_P-typ_transduc_dom_A_sf"/>
</dbReference>
<feature type="domain" description="HMA" evidence="19">
    <location>
        <begin position="6"/>
        <end position="72"/>
    </location>
</feature>
<dbReference type="FunFam" id="2.70.150.10:FF:000020">
    <property type="entry name" value="Copper-exporting P-type ATPase A"/>
    <property type="match status" value="1"/>
</dbReference>
<dbReference type="InterPro" id="IPR036163">
    <property type="entry name" value="HMA_dom_sf"/>
</dbReference>
<dbReference type="GO" id="GO:0005886">
    <property type="term" value="C:plasma membrane"/>
    <property type="evidence" value="ECO:0007669"/>
    <property type="project" value="UniProtKB-SubCell"/>
</dbReference>
<keyword evidence="15" id="KW-0186">Copper</keyword>
<feature type="transmembrane region" description="Helical" evidence="18">
    <location>
        <begin position="802"/>
        <end position="820"/>
    </location>
</feature>
<dbReference type="InterPro" id="IPR001757">
    <property type="entry name" value="P_typ_ATPase"/>
</dbReference>
<feature type="transmembrane region" description="Helical" evidence="18">
    <location>
        <begin position="277"/>
        <end position="295"/>
    </location>
</feature>
<evidence type="ECO:0000256" key="9">
    <source>
        <dbReference type="ARBA" id="ARBA00022741"/>
    </source>
</evidence>
<dbReference type="EC" id="7.2.2.8" evidence="3"/>